<proteinExistence type="predicted"/>
<dbReference type="Proteomes" id="UP000323917">
    <property type="component" value="Chromosome"/>
</dbReference>
<protein>
    <submittedName>
        <fullName evidence="1">Terminase-like family protein</fullName>
    </submittedName>
</protein>
<dbReference type="InterPro" id="IPR006517">
    <property type="entry name" value="Phage_terminase_lsu-like_C"/>
</dbReference>
<gene>
    <name evidence="1" type="ORF">Pr1d_36310</name>
</gene>
<dbReference type="Gene3D" id="3.40.50.300">
    <property type="entry name" value="P-loop containing nucleotide triphosphate hydrolases"/>
    <property type="match status" value="1"/>
</dbReference>
<organism evidence="1 2">
    <name type="scientific">Bythopirellula goksoeyrii</name>
    <dbReference type="NCBI Taxonomy" id="1400387"/>
    <lineage>
        <taxon>Bacteria</taxon>
        <taxon>Pseudomonadati</taxon>
        <taxon>Planctomycetota</taxon>
        <taxon>Planctomycetia</taxon>
        <taxon>Pirellulales</taxon>
        <taxon>Lacipirellulaceae</taxon>
        <taxon>Bythopirellula</taxon>
    </lineage>
</organism>
<name>A0A5B9QBK3_9BACT</name>
<dbReference type="AlphaFoldDB" id="A0A5B9QBK3"/>
<dbReference type="EMBL" id="CP042913">
    <property type="protein sequence ID" value="QEG36318.1"/>
    <property type="molecule type" value="Genomic_DNA"/>
</dbReference>
<accession>A0A5B9QBK3</accession>
<sequence>MEPILSREEIASLPSLLPYATEEELQIMENYLATVSPGSFAQIVSQGRWKPAKHLAYLDQAIVDAIDQAAEEKLDGLVVSMPPQHGKSMLCSHYLPAWYLGKFPDRRVILTSYEADFAASWGRKARDLLELHGSLFGVRVNRRSSAANRWDLEGREGGMTAAGVGGPITGKGAHLLIVDDPIKNDEEARSSTFREKQWQWWQSVATTRLRPGALMVVIQTRWHRDDLTGRILHQARETGDRWKVVKFPALAEEHDILGRAPGEALWPEVFTQERLEQVKATHTNYYWSSLYQQNPQAEGSAEWPDDFFSAEIWFNEWPATWDCKVVALDPSKGVESKFGDYSAFVMLMVSDGVLYVDADLAVRNTTIITETAVEIQLAFRPDWFGVEVNQFQELLASDLLRRGQERGIMMPIYTINNQVNKLVRIRRLTPYLSRRQIRFKGGSAGAKLLVEQLRDFPNGAHDDGPDALEMALRLARQLFHEISYPEPEYVRIVAV</sequence>
<evidence type="ECO:0000313" key="2">
    <source>
        <dbReference type="Proteomes" id="UP000323917"/>
    </source>
</evidence>
<keyword evidence="2" id="KW-1185">Reference proteome</keyword>
<dbReference type="Gene3D" id="3.30.420.240">
    <property type="match status" value="1"/>
</dbReference>
<dbReference type="KEGG" id="bgok:Pr1d_36310"/>
<dbReference type="InterPro" id="IPR027417">
    <property type="entry name" value="P-loop_NTPase"/>
</dbReference>
<dbReference type="OrthoDB" id="378710at2"/>
<dbReference type="NCBIfam" id="TIGR01630">
    <property type="entry name" value="psiM2_ORF9"/>
    <property type="match status" value="1"/>
</dbReference>
<reference evidence="1 2" key="1">
    <citation type="submission" date="2019-08" db="EMBL/GenBank/DDBJ databases">
        <title>Deep-cultivation of Planctomycetes and their phenomic and genomic characterization uncovers novel biology.</title>
        <authorList>
            <person name="Wiegand S."/>
            <person name="Jogler M."/>
            <person name="Boedeker C."/>
            <person name="Pinto D."/>
            <person name="Vollmers J."/>
            <person name="Rivas-Marin E."/>
            <person name="Kohn T."/>
            <person name="Peeters S.H."/>
            <person name="Heuer A."/>
            <person name="Rast P."/>
            <person name="Oberbeckmann S."/>
            <person name="Bunk B."/>
            <person name="Jeske O."/>
            <person name="Meyerdierks A."/>
            <person name="Storesund J.E."/>
            <person name="Kallscheuer N."/>
            <person name="Luecker S."/>
            <person name="Lage O.M."/>
            <person name="Pohl T."/>
            <person name="Merkel B.J."/>
            <person name="Hornburger P."/>
            <person name="Mueller R.-W."/>
            <person name="Bruemmer F."/>
            <person name="Labrenz M."/>
            <person name="Spormann A.M."/>
            <person name="Op den Camp H."/>
            <person name="Overmann J."/>
            <person name="Amann R."/>
            <person name="Jetten M.S.M."/>
            <person name="Mascher T."/>
            <person name="Medema M.H."/>
            <person name="Devos D.P."/>
            <person name="Kaster A.-K."/>
            <person name="Ovreas L."/>
            <person name="Rohde M."/>
            <person name="Galperin M.Y."/>
            <person name="Jogler C."/>
        </authorList>
    </citation>
    <scope>NUCLEOTIDE SEQUENCE [LARGE SCALE GENOMIC DNA]</scope>
    <source>
        <strain evidence="1 2">Pr1d</strain>
    </source>
</reference>
<dbReference type="Pfam" id="PF03237">
    <property type="entry name" value="Terminase_6N"/>
    <property type="match status" value="1"/>
</dbReference>
<evidence type="ECO:0000313" key="1">
    <source>
        <dbReference type="EMBL" id="QEG36318.1"/>
    </source>
</evidence>